<keyword evidence="3" id="KW-1003">Cell membrane</keyword>
<evidence type="ECO:0000313" key="9">
    <source>
        <dbReference type="EMBL" id="KNZ42256.1"/>
    </source>
</evidence>
<dbReference type="Proteomes" id="UP000036873">
    <property type="component" value="Unassembled WGS sequence"/>
</dbReference>
<dbReference type="AlphaFoldDB" id="A0A0L6U162"/>
<dbReference type="InterPro" id="IPR010290">
    <property type="entry name" value="TM_effector"/>
</dbReference>
<feature type="transmembrane region" description="Helical" evidence="7">
    <location>
        <begin position="84"/>
        <end position="102"/>
    </location>
</feature>
<accession>A0A0L6U162</accession>
<dbReference type="InterPro" id="IPR036259">
    <property type="entry name" value="MFS_trans_sf"/>
</dbReference>
<organism evidence="9 10">
    <name type="scientific">Acetobacterium bakii</name>
    <dbReference type="NCBI Taxonomy" id="52689"/>
    <lineage>
        <taxon>Bacteria</taxon>
        <taxon>Bacillati</taxon>
        <taxon>Bacillota</taxon>
        <taxon>Clostridia</taxon>
        <taxon>Eubacteriales</taxon>
        <taxon>Eubacteriaceae</taxon>
        <taxon>Acetobacterium</taxon>
    </lineage>
</organism>
<dbReference type="PROSITE" id="PS50850">
    <property type="entry name" value="MFS"/>
    <property type="match status" value="1"/>
</dbReference>
<dbReference type="SUPFAM" id="SSF103473">
    <property type="entry name" value="MFS general substrate transporter"/>
    <property type="match status" value="1"/>
</dbReference>
<keyword evidence="4 7" id="KW-0812">Transmembrane</keyword>
<dbReference type="RefSeq" id="WP_050739803.1">
    <property type="nucleotide sequence ID" value="NZ_LGYO01000017.1"/>
</dbReference>
<feature type="domain" description="Major facilitator superfamily (MFS) profile" evidence="8">
    <location>
        <begin position="19"/>
        <end position="130"/>
    </location>
</feature>
<dbReference type="STRING" id="52689.AKG39_07700"/>
<dbReference type="EMBL" id="LGYO01000017">
    <property type="protein sequence ID" value="KNZ42256.1"/>
    <property type="molecule type" value="Genomic_DNA"/>
</dbReference>
<keyword evidence="2" id="KW-0813">Transport</keyword>
<feature type="transmembrane region" description="Helical" evidence="7">
    <location>
        <begin position="20"/>
        <end position="46"/>
    </location>
</feature>
<dbReference type="Pfam" id="PF05977">
    <property type="entry name" value="MFS_3"/>
    <property type="match status" value="1"/>
</dbReference>
<dbReference type="GO" id="GO:0005886">
    <property type="term" value="C:plasma membrane"/>
    <property type="evidence" value="ECO:0007669"/>
    <property type="project" value="UniProtKB-SubCell"/>
</dbReference>
<keyword evidence="10" id="KW-1185">Reference proteome</keyword>
<dbReference type="OrthoDB" id="9763297at2"/>
<evidence type="ECO:0000256" key="7">
    <source>
        <dbReference type="SAM" id="Phobius"/>
    </source>
</evidence>
<dbReference type="PANTHER" id="PTHR43266:SF2">
    <property type="entry name" value="MAJOR FACILITATOR SUPERFAMILY (MFS) PROFILE DOMAIN-CONTAINING PROTEIN"/>
    <property type="match status" value="1"/>
</dbReference>
<evidence type="ECO:0000256" key="6">
    <source>
        <dbReference type="ARBA" id="ARBA00023136"/>
    </source>
</evidence>
<name>A0A0L6U162_9FIRM</name>
<dbReference type="GO" id="GO:0022857">
    <property type="term" value="F:transmembrane transporter activity"/>
    <property type="evidence" value="ECO:0007669"/>
    <property type="project" value="InterPro"/>
</dbReference>
<proteinExistence type="predicted"/>
<dbReference type="PATRIC" id="fig|52689.4.peg.660"/>
<keyword evidence="6 7" id="KW-0472">Membrane</keyword>
<comment type="subcellular location">
    <subcellularLocation>
        <location evidence="1">Cell membrane</location>
        <topology evidence="1">Multi-pass membrane protein</topology>
    </subcellularLocation>
</comment>
<evidence type="ECO:0000256" key="3">
    <source>
        <dbReference type="ARBA" id="ARBA00022475"/>
    </source>
</evidence>
<reference evidence="10" key="1">
    <citation type="submission" date="2015-07" db="EMBL/GenBank/DDBJ databases">
        <title>Draft genome sequence of Acetobacterium bakii DSM 8293, a potential psychrophilic chemical producer through syngas fermentation.</title>
        <authorList>
            <person name="Song Y."/>
            <person name="Hwang S."/>
            <person name="Cho B.-K."/>
        </authorList>
    </citation>
    <scope>NUCLEOTIDE SEQUENCE [LARGE SCALE GENOMIC DNA]</scope>
    <source>
        <strain evidence="10">DSM 8239</strain>
    </source>
</reference>
<dbReference type="Gene3D" id="1.20.1250.20">
    <property type="entry name" value="MFS general substrate transporter like domains"/>
    <property type="match status" value="1"/>
</dbReference>
<comment type="caution">
    <text evidence="9">The sequence shown here is derived from an EMBL/GenBank/DDBJ whole genome shotgun (WGS) entry which is preliminary data.</text>
</comment>
<evidence type="ECO:0000259" key="8">
    <source>
        <dbReference type="PROSITE" id="PS50850"/>
    </source>
</evidence>
<evidence type="ECO:0000256" key="2">
    <source>
        <dbReference type="ARBA" id="ARBA00022448"/>
    </source>
</evidence>
<evidence type="ECO:0000256" key="5">
    <source>
        <dbReference type="ARBA" id="ARBA00022989"/>
    </source>
</evidence>
<protein>
    <recommendedName>
        <fullName evidence="8">Major facilitator superfamily (MFS) profile domain-containing protein</fullName>
    </recommendedName>
</protein>
<evidence type="ECO:0000313" key="10">
    <source>
        <dbReference type="Proteomes" id="UP000036873"/>
    </source>
</evidence>
<keyword evidence="5 7" id="KW-1133">Transmembrane helix</keyword>
<gene>
    <name evidence="9" type="ORF">AKG39_07700</name>
</gene>
<sequence>MNPGHEIQNTKIQNKGIKKFMILAAGQLISSIGSGLTDFGLAIYVLALTGSVAATAIVSICAFLPSILLAPVGGVLADRYDRRLMMILGELFSGLALIGIVVSRLKSVKMLEEGDLSKNDTIVASCPEGL</sequence>
<feature type="transmembrane region" description="Helical" evidence="7">
    <location>
        <begin position="52"/>
        <end position="77"/>
    </location>
</feature>
<dbReference type="PANTHER" id="PTHR43266">
    <property type="entry name" value="MACROLIDE-EFFLUX PROTEIN"/>
    <property type="match status" value="1"/>
</dbReference>
<evidence type="ECO:0000256" key="1">
    <source>
        <dbReference type="ARBA" id="ARBA00004651"/>
    </source>
</evidence>
<evidence type="ECO:0000256" key="4">
    <source>
        <dbReference type="ARBA" id="ARBA00022692"/>
    </source>
</evidence>
<dbReference type="InterPro" id="IPR020846">
    <property type="entry name" value="MFS_dom"/>
</dbReference>